<feature type="binding site" evidence="6">
    <location>
        <position position="226"/>
    </location>
    <ligand>
        <name>Mg(2+)</name>
        <dbReference type="ChEBI" id="CHEBI:18420"/>
        <label>2</label>
    </ligand>
</feature>
<feature type="binding site" evidence="6">
    <location>
        <position position="89"/>
    </location>
    <ligand>
        <name>Mg(2+)</name>
        <dbReference type="ChEBI" id="CHEBI:18420"/>
        <label>2</label>
    </ligand>
</feature>
<comment type="subcellular location">
    <subcellularLocation>
        <location evidence="6">Cell inner membrane</location>
        <topology evidence="6">Peripheral membrane protein</topology>
        <orientation evidence="6">Cytoplasmic side</orientation>
    </subcellularLocation>
</comment>
<feature type="binding site" evidence="6">
    <location>
        <position position="92"/>
    </location>
    <ligand>
        <name>Mg(2+)</name>
        <dbReference type="ChEBI" id="CHEBI:18420"/>
        <label>2</label>
    </ligand>
</feature>
<keyword evidence="6 7" id="KW-0460">Magnesium</keyword>
<feature type="binding site" evidence="6">
    <location>
        <position position="89"/>
    </location>
    <ligand>
        <name>Mg(2+)</name>
        <dbReference type="ChEBI" id="CHEBI:18420"/>
        <label>1</label>
    </ligand>
</feature>
<organism evidence="8 9">
    <name type="scientific">Mergibacter septicus</name>
    <dbReference type="NCBI Taxonomy" id="221402"/>
    <lineage>
        <taxon>Bacteria</taxon>
        <taxon>Pseudomonadati</taxon>
        <taxon>Pseudomonadota</taxon>
        <taxon>Gammaproteobacteria</taxon>
        <taxon>Pasteurellales</taxon>
        <taxon>Pasteurellaceae</taxon>
        <taxon>Mergibacter</taxon>
    </lineage>
</organism>
<dbReference type="GO" id="GO:0005886">
    <property type="term" value="C:plasma membrane"/>
    <property type="evidence" value="ECO:0007669"/>
    <property type="project" value="UniProtKB-SubCell"/>
</dbReference>
<feature type="binding site" evidence="6">
    <location>
        <position position="69"/>
    </location>
    <ligand>
        <name>Mg(2+)</name>
        <dbReference type="ChEBI" id="CHEBI:18420"/>
        <label>1</label>
    </ligand>
</feature>
<dbReference type="RefSeq" id="WP_261920972.1">
    <property type="nucleotide sequence ID" value="NZ_CP022011.1"/>
</dbReference>
<dbReference type="NCBIfam" id="TIGR01331">
    <property type="entry name" value="bisphos_cysQ"/>
    <property type="match status" value="1"/>
</dbReference>
<dbReference type="GO" id="GO:0008441">
    <property type="term" value="F:3'(2'),5'-bisphosphate nucleotidase activity"/>
    <property type="evidence" value="ECO:0007669"/>
    <property type="project" value="UniProtKB-UniRule"/>
</dbReference>
<gene>
    <name evidence="6 8" type="primary">cysQ</name>
    <name evidence="8" type="ORF">CEP48_05655</name>
</gene>
<feature type="binding site" evidence="7">
    <location>
        <position position="92"/>
    </location>
    <ligand>
        <name>Mg(2+)</name>
        <dbReference type="ChEBI" id="CHEBI:18420"/>
        <label>1</label>
        <note>catalytic</note>
    </ligand>
</feature>
<protein>
    <recommendedName>
        <fullName evidence="6">3'(2'),5'-bisphosphate nucleotidase CysQ</fullName>
        <ecNumber evidence="6">3.1.3.7</ecNumber>
    </recommendedName>
    <alternativeName>
        <fullName evidence="6">3'(2'),5-bisphosphonucleoside 3'(2')-phosphohydrolase</fullName>
    </alternativeName>
    <alternativeName>
        <fullName evidence="6">3'-phosphoadenosine 5'-phosphate phosphatase</fullName>
        <shortName evidence="6">PAP phosphatase</shortName>
    </alternativeName>
</protein>
<feature type="binding site" evidence="7">
    <location>
        <position position="91"/>
    </location>
    <ligand>
        <name>Mg(2+)</name>
        <dbReference type="ChEBI" id="CHEBI:18420"/>
        <label>1</label>
        <note>catalytic</note>
    </ligand>
</feature>
<keyword evidence="9" id="KW-1185">Reference proteome</keyword>
<dbReference type="Proteomes" id="UP000955338">
    <property type="component" value="Chromosome"/>
</dbReference>
<evidence type="ECO:0000256" key="7">
    <source>
        <dbReference type="PIRSR" id="PIRSR600760-2"/>
    </source>
</evidence>
<dbReference type="EC" id="3.1.3.7" evidence="6"/>
<feature type="binding site" evidence="6">
    <location>
        <position position="91"/>
    </location>
    <ligand>
        <name>Mg(2+)</name>
        <dbReference type="ChEBI" id="CHEBI:18420"/>
        <label>1</label>
    </ligand>
</feature>
<dbReference type="InterPro" id="IPR006240">
    <property type="entry name" value="CysQ"/>
</dbReference>
<dbReference type="Pfam" id="PF00459">
    <property type="entry name" value="Inositol_P"/>
    <property type="match status" value="1"/>
</dbReference>
<keyword evidence="3 6" id="KW-0997">Cell inner membrane</keyword>
<keyword evidence="6 7" id="KW-0479">Metal-binding</keyword>
<comment type="catalytic activity">
    <reaction evidence="6">
        <text>adenosine 3',5'-bisphosphate + H2O = AMP + phosphate</text>
        <dbReference type="Rhea" id="RHEA:10040"/>
        <dbReference type="ChEBI" id="CHEBI:15377"/>
        <dbReference type="ChEBI" id="CHEBI:43474"/>
        <dbReference type="ChEBI" id="CHEBI:58343"/>
        <dbReference type="ChEBI" id="CHEBI:456215"/>
        <dbReference type="EC" id="3.1.3.7"/>
    </reaction>
</comment>
<evidence type="ECO:0000256" key="4">
    <source>
        <dbReference type="ARBA" id="ARBA00022801"/>
    </source>
</evidence>
<dbReference type="EMBL" id="CP022011">
    <property type="protein sequence ID" value="QDJ14945.1"/>
    <property type="molecule type" value="Genomic_DNA"/>
</dbReference>
<dbReference type="HAMAP" id="MF_02095">
    <property type="entry name" value="CysQ"/>
    <property type="match status" value="1"/>
</dbReference>
<dbReference type="GO" id="GO:0000287">
    <property type="term" value="F:magnesium ion binding"/>
    <property type="evidence" value="ECO:0007669"/>
    <property type="project" value="UniProtKB-UniRule"/>
</dbReference>
<dbReference type="GO" id="GO:0046854">
    <property type="term" value="P:phosphatidylinositol phosphate biosynthetic process"/>
    <property type="evidence" value="ECO:0007669"/>
    <property type="project" value="InterPro"/>
</dbReference>
<accession>A0A8D4J0J2</accession>
<reference evidence="8" key="1">
    <citation type="submission" date="2017-06" db="EMBL/GenBank/DDBJ databases">
        <title>Genome sequencing of pathogenic and non-pathogenic strains within Bisgaard taxon 40.</title>
        <authorList>
            <person name="Ladner J.T."/>
            <person name="Lovett S.P."/>
            <person name="Koroleva G."/>
            <person name="Lorch J.M."/>
        </authorList>
    </citation>
    <scope>NUCLEOTIDE SEQUENCE</scope>
    <source>
        <strain evidence="8">27576-1-I1</strain>
    </source>
</reference>
<feature type="binding site" evidence="6">
    <location>
        <position position="226"/>
    </location>
    <ligand>
        <name>substrate</name>
    </ligand>
</feature>
<dbReference type="PRINTS" id="PR00377">
    <property type="entry name" value="IMPHPHTASES"/>
</dbReference>
<dbReference type="Gene3D" id="3.30.540.10">
    <property type="entry name" value="Fructose-1,6-Bisphosphatase, subunit A, domain 1"/>
    <property type="match status" value="1"/>
</dbReference>
<feature type="binding site" evidence="7">
    <location>
        <position position="89"/>
    </location>
    <ligand>
        <name>Mg(2+)</name>
        <dbReference type="ChEBI" id="CHEBI:18420"/>
        <label>1</label>
        <note>catalytic</note>
    </ligand>
</feature>
<evidence type="ECO:0000313" key="9">
    <source>
        <dbReference type="Proteomes" id="UP000955338"/>
    </source>
</evidence>
<feature type="binding site" evidence="6">
    <location>
        <position position="69"/>
    </location>
    <ligand>
        <name>substrate</name>
    </ligand>
</feature>
<dbReference type="AlphaFoldDB" id="A0A8D4J0J2"/>
<dbReference type="InterPro" id="IPR020550">
    <property type="entry name" value="Inositol_monophosphatase_CS"/>
</dbReference>
<dbReference type="Gene3D" id="3.40.190.80">
    <property type="match status" value="1"/>
</dbReference>
<feature type="binding site" evidence="6">
    <location>
        <begin position="91"/>
        <end position="94"/>
    </location>
    <ligand>
        <name>substrate</name>
    </ligand>
</feature>
<sequence>MIKLSPNLIEQVLQIAAKAGQYLNQFYQREITIETKSDNTPVTEADLFISQFLIQSLSQLTPNIPILSEESSHIPFSQRQHWQQYWLIDPLDGTQQFIDRTDQFSVLITFVENNLPLFGVIHQPITETTYYAIRQQGAFCHRQTTTTQLANSQTFSPLFDLTKQKQLRPINIAVGKTLNQTRLLQHLNPKFTYQFLTYGSSSLKALMVATGVCDCYIRLGKTGEWDTAAAEVLLGEVGGQIHTLHHQPLTYNQQESLINPDFIMVNNKNWNWQAILI</sequence>
<keyword evidence="2 6" id="KW-1003">Cell membrane</keyword>
<evidence type="ECO:0000256" key="5">
    <source>
        <dbReference type="ARBA" id="ARBA00023136"/>
    </source>
</evidence>
<dbReference type="PANTHER" id="PTHR43028:SF7">
    <property type="entry name" value="3'(2'),5'-BISPHOSPHATE NUCLEOTIDASE CYSQ"/>
    <property type="match status" value="1"/>
</dbReference>
<evidence type="ECO:0000256" key="6">
    <source>
        <dbReference type="HAMAP-Rule" id="MF_02095"/>
    </source>
</evidence>
<dbReference type="GO" id="GO:0000103">
    <property type="term" value="P:sulfate assimilation"/>
    <property type="evidence" value="ECO:0007669"/>
    <property type="project" value="TreeGrafter"/>
</dbReference>
<dbReference type="CDD" id="cd01638">
    <property type="entry name" value="CysQ"/>
    <property type="match status" value="1"/>
</dbReference>
<comment type="function">
    <text evidence="6">Converts adenosine-3',5'-bisphosphate (PAP) to AMP.</text>
</comment>
<comment type="similarity">
    <text evidence="1 6">Belongs to the inositol monophosphatase superfamily. CysQ family.</text>
</comment>
<dbReference type="PANTHER" id="PTHR43028">
    <property type="entry name" value="3'(2'),5'-BISPHOSPHATE NUCLEOTIDASE 1"/>
    <property type="match status" value="1"/>
</dbReference>
<dbReference type="InterPro" id="IPR000760">
    <property type="entry name" value="Inositol_monophosphatase-like"/>
</dbReference>
<name>A0A8D4J0J2_9PAST</name>
<dbReference type="SUPFAM" id="SSF56655">
    <property type="entry name" value="Carbohydrate phosphatase"/>
    <property type="match status" value="1"/>
</dbReference>
<feature type="binding site" evidence="7">
    <location>
        <position position="226"/>
    </location>
    <ligand>
        <name>Mg(2+)</name>
        <dbReference type="ChEBI" id="CHEBI:18420"/>
        <label>1</label>
        <note>catalytic</note>
    </ligand>
</feature>
<evidence type="ECO:0000256" key="2">
    <source>
        <dbReference type="ARBA" id="ARBA00022475"/>
    </source>
</evidence>
<keyword evidence="5 6" id="KW-0472">Membrane</keyword>
<evidence type="ECO:0000256" key="3">
    <source>
        <dbReference type="ARBA" id="ARBA00022519"/>
    </source>
</evidence>
<comment type="cofactor">
    <cofactor evidence="6 7">
        <name>Mg(2+)</name>
        <dbReference type="ChEBI" id="CHEBI:18420"/>
    </cofactor>
</comment>
<dbReference type="PROSITE" id="PS00630">
    <property type="entry name" value="IMP_2"/>
    <property type="match status" value="1"/>
</dbReference>
<keyword evidence="4 6" id="KW-0378">Hydrolase</keyword>
<dbReference type="GO" id="GO:0050427">
    <property type="term" value="P:3'-phosphoadenosine 5'-phosphosulfate metabolic process"/>
    <property type="evidence" value="ECO:0007669"/>
    <property type="project" value="TreeGrafter"/>
</dbReference>
<proteinExistence type="inferred from homology"/>
<evidence type="ECO:0000256" key="1">
    <source>
        <dbReference type="ARBA" id="ARBA00005289"/>
    </source>
</evidence>
<evidence type="ECO:0000313" key="8">
    <source>
        <dbReference type="EMBL" id="QDJ14945.1"/>
    </source>
</evidence>
<feature type="binding site" evidence="7">
    <location>
        <position position="69"/>
    </location>
    <ligand>
        <name>Mg(2+)</name>
        <dbReference type="ChEBI" id="CHEBI:18420"/>
        <label>1</label>
        <note>catalytic</note>
    </ligand>
</feature>
<dbReference type="InterPro" id="IPR050725">
    <property type="entry name" value="CysQ/Inositol_MonoPase"/>
</dbReference>